<dbReference type="PIRSF" id="PIRSF037016">
    <property type="entry name" value="Pseudouridin_synth_euk_prd"/>
    <property type="match status" value="1"/>
</dbReference>
<evidence type="ECO:0000256" key="3">
    <source>
        <dbReference type="ARBA" id="ARBA00023235"/>
    </source>
</evidence>
<dbReference type="InterPro" id="IPR020119">
    <property type="entry name" value="PsdUridine_synth_TruD_CS"/>
</dbReference>
<evidence type="ECO:0000259" key="5">
    <source>
        <dbReference type="PROSITE" id="PS50984"/>
    </source>
</evidence>
<dbReference type="VEuPathDB" id="PiroplasmaDB:BBBOND_0300480"/>
<dbReference type="InterPro" id="IPR042214">
    <property type="entry name" value="TruD_catalytic"/>
</dbReference>
<dbReference type="RefSeq" id="XP_012768329.1">
    <property type="nucleotide sequence ID" value="XM_012912875.1"/>
</dbReference>
<proteinExistence type="inferred from homology"/>
<dbReference type="PROSITE" id="PS50984">
    <property type="entry name" value="TRUD"/>
    <property type="match status" value="1"/>
</dbReference>
<gene>
    <name evidence="6" type="ORF">BBBOND_0300480</name>
</gene>
<dbReference type="GO" id="GO:0008033">
    <property type="term" value="P:tRNA processing"/>
    <property type="evidence" value="ECO:0007669"/>
    <property type="project" value="UniProtKB-KW"/>
</dbReference>
<dbReference type="GO" id="GO:0005634">
    <property type="term" value="C:nucleus"/>
    <property type="evidence" value="ECO:0007669"/>
    <property type="project" value="TreeGrafter"/>
</dbReference>
<keyword evidence="2" id="KW-0819">tRNA processing</keyword>
<keyword evidence="7" id="KW-1185">Reference proteome</keyword>
<feature type="compositionally biased region" description="Polar residues" evidence="4">
    <location>
        <begin position="636"/>
        <end position="645"/>
    </location>
</feature>
<feature type="domain" description="TRUD" evidence="5">
    <location>
        <begin position="389"/>
        <end position="734"/>
    </location>
</feature>
<organism evidence="6 7">
    <name type="scientific">Babesia bigemina</name>
    <dbReference type="NCBI Taxonomy" id="5866"/>
    <lineage>
        <taxon>Eukaryota</taxon>
        <taxon>Sar</taxon>
        <taxon>Alveolata</taxon>
        <taxon>Apicomplexa</taxon>
        <taxon>Aconoidasida</taxon>
        <taxon>Piroplasmida</taxon>
        <taxon>Babesiidae</taxon>
        <taxon>Babesia</taxon>
    </lineage>
</organism>
<protein>
    <submittedName>
        <fullName evidence="6">tRNA pseudouridine synthase D (TruD) domain containing protein, putative</fullName>
    </submittedName>
</protein>
<dbReference type="PANTHER" id="PTHR13326:SF21">
    <property type="entry name" value="PSEUDOURIDYLATE SYNTHASE PUS7L"/>
    <property type="match status" value="1"/>
</dbReference>
<dbReference type="Pfam" id="PF01142">
    <property type="entry name" value="TruD"/>
    <property type="match status" value="2"/>
</dbReference>
<dbReference type="InterPro" id="IPR001656">
    <property type="entry name" value="PsdUridine_synth_TruD"/>
</dbReference>
<name>A0A061D6G1_BABBI</name>
<feature type="region of interest" description="Disordered" evidence="4">
    <location>
        <begin position="439"/>
        <end position="508"/>
    </location>
</feature>
<evidence type="ECO:0000256" key="4">
    <source>
        <dbReference type="SAM" id="MobiDB-lite"/>
    </source>
</evidence>
<comment type="similarity">
    <text evidence="1">Belongs to the pseudouridine synthase TruD family.</text>
</comment>
<dbReference type="OMA" id="IYVHSTQ"/>
<dbReference type="OrthoDB" id="447290at2759"/>
<dbReference type="InterPro" id="IPR020103">
    <property type="entry name" value="PsdUridine_synth_cat_dom_sf"/>
</dbReference>
<feature type="compositionally biased region" description="Basic residues" evidence="4">
    <location>
        <begin position="481"/>
        <end position="493"/>
    </location>
</feature>
<evidence type="ECO:0000313" key="7">
    <source>
        <dbReference type="Proteomes" id="UP000033188"/>
    </source>
</evidence>
<evidence type="ECO:0000256" key="1">
    <source>
        <dbReference type="ARBA" id="ARBA00007953"/>
    </source>
</evidence>
<dbReference type="GO" id="GO:0003723">
    <property type="term" value="F:RNA binding"/>
    <property type="evidence" value="ECO:0007669"/>
    <property type="project" value="InterPro"/>
</dbReference>
<dbReference type="GO" id="GO:0001522">
    <property type="term" value="P:pseudouridine synthesis"/>
    <property type="evidence" value="ECO:0007669"/>
    <property type="project" value="InterPro"/>
</dbReference>
<dbReference type="SUPFAM" id="SSF55120">
    <property type="entry name" value="Pseudouridine synthase"/>
    <property type="match status" value="1"/>
</dbReference>
<evidence type="ECO:0000313" key="6">
    <source>
        <dbReference type="EMBL" id="CDR96143.1"/>
    </source>
</evidence>
<dbReference type="GeneID" id="24564684"/>
<dbReference type="PANTHER" id="PTHR13326">
    <property type="entry name" value="TRNA PSEUDOURIDINE SYNTHASE D"/>
    <property type="match status" value="1"/>
</dbReference>
<dbReference type="InterPro" id="IPR011760">
    <property type="entry name" value="PsdUridine_synth_TruD_insert"/>
</dbReference>
<dbReference type="GO" id="GO:0009982">
    <property type="term" value="F:pseudouridine synthase activity"/>
    <property type="evidence" value="ECO:0007669"/>
    <property type="project" value="InterPro"/>
</dbReference>
<dbReference type="Gene3D" id="3.30.2350.20">
    <property type="entry name" value="TruD, catalytic domain"/>
    <property type="match status" value="2"/>
</dbReference>
<dbReference type="PROSITE" id="PS01268">
    <property type="entry name" value="UPF0024"/>
    <property type="match status" value="1"/>
</dbReference>
<reference evidence="7" key="1">
    <citation type="journal article" date="2014" name="Nucleic Acids Res.">
        <title>The evolutionary dynamics of variant antigen genes in Babesia reveal a history of genomic innovation underlying host-parasite interaction.</title>
        <authorList>
            <person name="Jackson A.P."/>
            <person name="Otto T.D."/>
            <person name="Darby A."/>
            <person name="Ramaprasad A."/>
            <person name="Xia D."/>
            <person name="Echaide I.E."/>
            <person name="Farber M."/>
            <person name="Gahlot S."/>
            <person name="Gamble J."/>
            <person name="Gupta D."/>
            <person name="Gupta Y."/>
            <person name="Jackson L."/>
            <person name="Malandrin L."/>
            <person name="Malas T.B."/>
            <person name="Moussa E."/>
            <person name="Nair M."/>
            <person name="Reid A.J."/>
            <person name="Sanders M."/>
            <person name="Sharma J."/>
            <person name="Tracey A."/>
            <person name="Quail M.A."/>
            <person name="Weir W."/>
            <person name="Wastling J.M."/>
            <person name="Hall N."/>
            <person name="Willadsen P."/>
            <person name="Lingelbach K."/>
            <person name="Shiels B."/>
            <person name="Tait A."/>
            <person name="Berriman M."/>
            <person name="Allred D.R."/>
            <person name="Pain A."/>
        </authorList>
    </citation>
    <scope>NUCLEOTIDE SEQUENCE [LARGE SCALE GENOMIC DNA]</scope>
    <source>
        <strain evidence="7">Bond</strain>
    </source>
</reference>
<keyword evidence="3" id="KW-0413">Isomerase</keyword>
<dbReference type="Proteomes" id="UP000033188">
    <property type="component" value="Chromosome 3"/>
</dbReference>
<dbReference type="STRING" id="5866.A0A061D6G1"/>
<sequence>MDNMGDLDGASLPLLGKSRLLGMGTTMVELMMPNVYTERIEGFIKYIPEDFVVNEIDLNGRIVVARRTAHTEVAKMALEHERNRTSGEMFLKLRRAGNVMGTVKYPSNIFTEDDGRCIDALLDELVLRMSDDQSTSISIKNPPFCLLALQENENAKELRTLAHTFIRENLPFLDSEARPLNKAGNEKNLISVGNSLSDESADGSRLVIKVFPRPDCIRFIQRARVEAADTAQEVLKDMPTSGMPTLKGVVKHLDLTEYDKIPEDYKERQKIKQYLHFNIQKRDRSTHEITHMLCRTMRRSSYDIFTAGNKDRRAITTQRFCMRRAKIEDFVAAMAHPKWLDTVVVADFRYSDERLRLGDLRGNSFWVTIRGVSDVQQALLNLESLRFNGFLNYFGLQRFGSMTVGTHMVGAAMLRRDYEDVARLIINNEPAMERYLSRRAERTAAGEGAHTEEESSENPVAEPGSEERNNDSESLQMSSTHGKHAGKRRRSRNFKTTAADGEHGGNKHAMRYSADRVDGVQAEGVECNEEFEADRLVSDEMPVQSSEMGNTHEADALMKPTSHHSFIERELMNGMERNRPIEDVLKRIPANVLSIYVHAAQSLVFNHVLTERLKKYGTKPVPGDFVIKSSQLPLTTSVEGESSETATEKSDSPGASFGDVQLQTYVVCQNDTDKWSLYDVVLPLPGDNVDYPEFLRPVYQRVVSEQFGISLDMFATVIGNLPPQFKGRERCLVGVGGGYRHIVARAHGLQYHVVPEQSPNGGALKQNLSPYVCLRNQLKQSVAAQHAMQNHDINFNGDSHADYTNQKLATRSTLVVSCALPKSCYLTCALREVLSDESLERQYIG</sequence>
<feature type="compositionally biased region" description="Basic and acidic residues" evidence="4">
    <location>
        <begin position="439"/>
        <end position="453"/>
    </location>
</feature>
<evidence type="ECO:0000256" key="2">
    <source>
        <dbReference type="ARBA" id="ARBA00022694"/>
    </source>
</evidence>
<dbReference type="EMBL" id="LK391709">
    <property type="protein sequence ID" value="CDR96143.1"/>
    <property type="molecule type" value="Genomic_DNA"/>
</dbReference>
<dbReference type="AlphaFoldDB" id="A0A061D6G1"/>
<dbReference type="KEGG" id="bbig:BBBOND_0300480"/>
<accession>A0A061D6G1</accession>
<feature type="region of interest" description="Disordered" evidence="4">
    <location>
        <begin position="636"/>
        <end position="655"/>
    </location>
</feature>